<feature type="transmembrane region" description="Helical" evidence="6">
    <location>
        <begin position="298"/>
        <end position="322"/>
    </location>
</feature>
<dbReference type="InterPro" id="IPR003838">
    <property type="entry name" value="ABC3_permease_C"/>
</dbReference>
<dbReference type="Proteomes" id="UP001155182">
    <property type="component" value="Unassembled WGS sequence"/>
</dbReference>
<name>A0A9X2JDX6_9SPHI</name>
<evidence type="ECO:0000256" key="2">
    <source>
        <dbReference type="ARBA" id="ARBA00022475"/>
    </source>
</evidence>
<evidence type="ECO:0000259" key="7">
    <source>
        <dbReference type="Pfam" id="PF02687"/>
    </source>
</evidence>
<sequence length="805" mass="89739">MFRNYFKIAFRNLIRRKTYSLLNIAGLAIGIASCLLLFMVIRYELSYDKFQPNFNRIYHVVTEDKNSEGIDYTPGVPFPALDAFRTDFPQVKTGALFSLYGSQVTVLNNGKAVAEDKKFIEENGMCFCDPVFFEVFNFNWLAGNKEVLAQPNMVVLTQKMAEKYFGDWHTAIGQSVKLDNTITLKVAGILSNPPANTDFPLGLVASFITMKNNPSVYYYTTDWGSTTSSFQVFMLLPEKVSAASINAQLKKFSLKHYQKSDPSRYRLNYLHPIAENHFDTRFGNLGDHVTSKPTLITLSFIGVLIIIMACINFVNLSTALAIGRSKEVGVRKVLGSDRKQLIGQMMSETAFIVIVSALVAVLIAWLILPYLKHVVSLPEQLSLFSGINFLFLLIIITVVTILSGFYPSLILSGFQPVLALKSKLTTTTIGGISLRRGLVVLQFAMSQILVVATIVAVSQMNYIRTADLGFNKEAILVLKGNSDSASVARQKSFKEELLSIPGVKAVSFSTDVPSSENNWGTNFAYDHRPDEKFPLFLKFGDLDYVRTYGLQLVAGRGYFQSDTINEVLVNETLMNKMGVKNAQDMIGKEIRLGGQPWKQIVGVVKDFKTNSLRETVKPLLIAANSKFYSVTSIKLLTNNLSKAQKNIEKSWNKFYPEYAYSGSYMDESIAHFYQQEEQLAVLYKIFAGLALFISCLGLYGLVSFMAVQKTKEVGIRKVLGASVANIIYLFSKEFTILIAIAFFIAAPTAYYIMNNWLSNFAYRISIGVGVFALAIVLSILIAWITVGYKALKAAVANPVKSLRTE</sequence>
<evidence type="ECO:0000256" key="6">
    <source>
        <dbReference type="SAM" id="Phobius"/>
    </source>
</evidence>
<feature type="domain" description="MacB-like periplasmic core" evidence="8">
    <location>
        <begin position="20"/>
        <end position="251"/>
    </location>
</feature>
<dbReference type="GO" id="GO:0022857">
    <property type="term" value="F:transmembrane transporter activity"/>
    <property type="evidence" value="ECO:0007669"/>
    <property type="project" value="TreeGrafter"/>
</dbReference>
<feature type="transmembrane region" description="Helical" evidence="6">
    <location>
        <begin position="736"/>
        <end position="753"/>
    </location>
</feature>
<feature type="domain" description="ABC3 transporter permease C-terminal" evidence="7">
    <location>
        <begin position="685"/>
        <end position="797"/>
    </location>
</feature>
<dbReference type="Pfam" id="PF02687">
    <property type="entry name" value="FtsX"/>
    <property type="match status" value="2"/>
</dbReference>
<reference evidence="9" key="1">
    <citation type="submission" date="2022-06" db="EMBL/GenBank/DDBJ databases">
        <title>Solitalea sp. MAHUQ-68 isolated from rhizospheric soil.</title>
        <authorList>
            <person name="Huq M.A."/>
        </authorList>
    </citation>
    <scope>NUCLEOTIDE SEQUENCE</scope>
    <source>
        <strain evidence="9">MAHUQ-68</strain>
    </source>
</reference>
<evidence type="ECO:0000256" key="1">
    <source>
        <dbReference type="ARBA" id="ARBA00004651"/>
    </source>
</evidence>
<dbReference type="RefSeq" id="WP_252586072.1">
    <property type="nucleotide sequence ID" value="NZ_JAMWYS010000009.1"/>
</dbReference>
<keyword evidence="5 6" id="KW-0472">Membrane</keyword>
<feature type="transmembrane region" description="Helical" evidence="6">
    <location>
        <begin position="438"/>
        <end position="457"/>
    </location>
</feature>
<comment type="caution">
    <text evidence="9">The sequence shown here is derived from an EMBL/GenBank/DDBJ whole genome shotgun (WGS) entry which is preliminary data.</text>
</comment>
<evidence type="ECO:0000259" key="8">
    <source>
        <dbReference type="Pfam" id="PF12704"/>
    </source>
</evidence>
<dbReference type="PROSITE" id="PS51257">
    <property type="entry name" value="PROKAR_LIPOPROTEIN"/>
    <property type="match status" value="1"/>
</dbReference>
<feature type="transmembrane region" description="Helical" evidence="6">
    <location>
        <begin position="21"/>
        <end position="41"/>
    </location>
</feature>
<feature type="transmembrane region" description="Helical" evidence="6">
    <location>
        <begin position="383"/>
        <end position="406"/>
    </location>
</feature>
<dbReference type="GO" id="GO:0005886">
    <property type="term" value="C:plasma membrane"/>
    <property type="evidence" value="ECO:0007669"/>
    <property type="project" value="UniProtKB-SubCell"/>
</dbReference>
<protein>
    <submittedName>
        <fullName evidence="9">ABC transporter permease</fullName>
    </submittedName>
</protein>
<feature type="transmembrane region" description="Helical" evidence="6">
    <location>
        <begin position="760"/>
        <end position="784"/>
    </location>
</feature>
<dbReference type="InterPro" id="IPR050250">
    <property type="entry name" value="Macrolide_Exporter_MacB"/>
</dbReference>
<evidence type="ECO:0000256" key="3">
    <source>
        <dbReference type="ARBA" id="ARBA00022692"/>
    </source>
</evidence>
<dbReference type="PANTHER" id="PTHR30572">
    <property type="entry name" value="MEMBRANE COMPONENT OF TRANSPORTER-RELATED"/>
    <property type="match status" value="1"/>
</dbReference>
<evidence type="ECO:0000313" key="9">
    <source>
        <dbReference type="EMBL" id="MCO4291836.1"/>
    </source>
</evidence>
<feature type="domain" description="ABC3 transporter permease C-terminal" evidence="7">
    <location>
        <begin position="300"/>
        <end position="415"/>
    </location>
</feature>
<evidence type="ECO:0000256" key="5">
    <source>
        <dbReference type="ARBA" id="ARBA00023136"/>
    </source>
</evidence>
<keyword evidence="2" id="KW-1003">Cell membrane</keyword>
<dbReference type="InterPro" id="IPR025857">
    <property type="entry name" value="MacB_PCD"/>
</dbReference>
<feature type="transmembrane region" description="Helical" evidence="6">
    <location>
        <begin position="349"/>
        <end position="371"/>
    </location>
</feature>
<keyword evidence="3 6" id="KW-0812">Transmembrane</keyword>
<feature type="transmembrane region" description="Helical" evidence="6">
    <location>
        <begin position="681"/>
        <end position="702"/>
    </location>
</feature>
<gene>
    <name evidence="9" type="ORF">NF867_03045</name>
</gene>
<organism evidence="9 10">
    <name type="scientific">Solitalea agri</name>
    <dbReference type="NCBI Taxonomy" id="2953739"/>
    <lineage>
        <taxon>Bacteria</taxon>
        <taxon>Pseudomonadati</taxon>
        <taxon>Bacteroidota</taxon>
        <taxon>Sphingobacteriia</taxon>
        <taxon>Sphingobacteriales</taxon>
        <taxon>Sphingobacteriaceae</taxon>
        <taxon>Solitalea</taxon>
    </lineage>
</organism>
<evidence type="ECO:0000313" key="10">
    <source>
        <dbReference type="Proteomes" id="UP001155182"/>
    </source>
</evidence>
<keyword evidence="10" id="KW-1185">Reference proteome</keyword>
<dbReference type="PANTHER" id="PTHR30572:SF18">
    <property type="entry name" value="ABC-TYPE MACROLIDE FAMILY EXPORT SYSTEM PERMEASE COMPONENT 2"/>
    <property type="match status" value="1"/>
</dbReference>
<dbReference type="Pfam" id="PF12704">
    <property type="entry name" value="MacB_PCD"/>
    <property type="match status" value="1"/>
</dbReference>
<comment type="subcellular location">
    <subcellularLocation>
        <location evidence="1">Cell membrane</location>
        <topology evidence="1">Multi-pass membrane protein</topology>
    </subcellularLocation>
</comment>
<keyword evidence="4 6" id="KW-1133">Transmembrane helix</keyword>
<proteinExistence type="predicted"/>
<dbReference type="EMBL" id="JAMWYS010000009">
    <property type="protein sequence ID" value="MCO4291836.1"/>
    <property type="molecule type" value="Genomic_DNA"/>
</dbReference>
<accession>A0A9X2JDX6</accession>
<dbReference type="AlphaFoldDB" id="A0A9X2JDX6"/>
<evidence type="ECO:0000256" key="4">
    <source>
        <dbReference type="ARBA" id="ARBA00022989"/>
    </source>
</evidence>